<keyword evidence="2" id="KW-1185">Reference proteome</keyword>
<dbReference type="EMBL" id="BMAW01093710">
    <property type="protein sequence ID" value="GFS61765.1"/>
    <property type="molecule type" value="Genomic_DNA"/>
</dbReference>
<reference evidence="1" key="1">
    <citation type="submission" date="2020-08" db="EMBL/GenBank/DDBJ databases">
        <title>Multicomponent nature underlies the extraordinary mechanical properties of spider dragline silk.</title>
        <authorList>
            <person name="Kono N."/>
            <person name="Nakamura H."/>
            <person name="Mori M."/>
            <person name="Yoshida Y."/>
            <person name="Ohtoshi R."/>
            <person name="Malay A.D."/>
            <person name="Moran D.A.P."/>
            <person name="Tomita M."/>
            <person name="Numata K."/>
            <person name="Arakawa K."/>
        </authorList>
    </citation>
    <scope>NUCLEOTIDE SEQUENCE</scope>
</reference>
<sequence>MNSKHFFKSIEQLWTEVMKNVKDAVVFMDDAAAECLHWHGGLKRILDSGAIFVDNFSPFVVQLDFSHVKNFIKIL</sequence>
<evidence type="ECO:0000313" key="2">
    <source>
        <dbReference type="Proteomes" id="UP000887013"/>
    </source>
</evidence>
<evidence type="ECO:0000313" key="1">
    <source>
        <dbReference type="EMBL" id="GFS61765.1"/>
    </source>
</evidence>
<accession>A0A8X6MJG8</accession>
<dbReference type="AlphaFoldDB" id="A0A8X6MJG8"/>
<dbReference type="Proteomes" id="UP000887013">
    <property type="component" value="Unassembled WGS sequence"/>
</dbReference>
<dbReference type="OrthoDB" id="549905at2759"/>
<organism evidence="1 2">
    <name type="scientific">Nephila pilipes</name>
    <name type="common">Giant wood spider</name>
    <name type="synonym">Nephila maculata</name>
    <dbReference type="NCBI Taxonomy" id="299642"/>
    <lineage>
        <taxon>Eukaryota</taxon>
        <taxon>Metazoa</taxon>
        <taxon>Ecdysozoa</taxon>
        <taxon>Arthropoda</taxon>
        <taxon>Chelicerata</taxon>
        <taxon>Arachnida</taxon>
        <taxon>Araneae</taxon>
        <taxon>Araneomorphae</taxon>
        <taxon>Entelegynae</taxon>
        <taxon>Araneoidea</taxon>
        <taxon>Nephilidae</taxon>
        <taxon>Nephila</taxon>
    </lineage>
</organism>
<protein>
    <submittedName>
        <fullName evidence="1">Uncharacterized protein</fullName>
    </submittedName>
</protein>
<comment type="caution">
    <text evidence="1">The sequence shown here is derived from an EMBL/GenBank/DDBJ whole genome shotgun (WGS) entry which is preliminary data.</text>
</comment>
<name>A0A8X6MJG8_NEPPI</name>
<proteinExistence type="predicted"/>
<gene>
    <name evidence="1" type="ORF">NPIL_661331</name>
</gene>